<keyword evidence="3" id="KW-1003">Cell membrane</keyword>
<feature type="transmembrane region" description="Helical" evidence="14">
    <location>
        <begin position="63"/>
        <end position="83"/>
    </location>
</feature>
<feature type="transmembrane region" description="Helical" evidence="14">
    <location>
        <begin position="32"/>
        <end position="51"/>
    </location>
</feature>
<reference evidence="17" key="1">
    <citation type="journal article" date="2014" name="Science">
        <title>Ancient hybridizations among the ancestral genomes of bread wheat.</title>
        <authorList>
            <consortium name="International Wheat Genome Sequencing Consortium,"/>
            <person name="Marcussen T."/>
            <person name="Sandve S.R."/>
            <person name="Heier L."/>
            <person name="Spannagl M."/>
            <person name="Pfeifer M."/>
            <person name="Jakobsen K.S."/>
            <person name="Wulff B.B."/>
            <person name="Steuernagel B."/>
            <person name="Mayer K.F."/>
            <person name="Olsen O.A."/>
        </authorList>
    </citation>
    <scope>NUCLEOTIDE SEQUENCE [LARGE SCALE GENOMIC DNA]</scope>
    <source>
        <strain evidence="17">cv. AL8/78</strain>
    </source>
</reference>
<dbReference type="GO" id="GO:0005886">
    <property type="term" value="C:plasma membrane"/>
    <property type="evidence" value="ECO:0007669"/>
    <property type="project" value="UniProtKB-SubCell"/>
</dbReference>
<keyword evidence="11" id="KW-0739">Sodium transport</keyword>
<dbReference type="AlphaFoldDB" id="A0A453AAV5"/>
<name>A0A453AAV5_AEGTS</name>
<comment type="catalytic activity">
    <reaction evidence="12">
        <text>Na(+)(in) + H(+)(out) = Na(+)(out) + H(+)(in)</text>
        <dbReference type="Rhea" id="RHEA:29419"/>
        <dbReference type="ChEBI" id="CHEBI:15378"/>
        <dbReference type="ChEBI" id="CHEBI:29101"/>
    </reaction>
</comment>
<reference evidence="16" key="3">
    <citation type="journal article" date="2017" name="Nature">
        <title>Genome sequence of the progenitor of the wheat D genome Aegilops tauschii.</title>
        <authorList>
            <person name="Luo M.C."/>
            <person name="Gu Y.Q."/>
            <person name="Puiu D."/>
            <person name="Wang H."/>
            <person name="Twardziok S.O."/>
            <person name="Deal K.R."/>
            <person name="Huo N."/>
            <person name="Zhu T."/>
            <person name="Wang L."/>
            <person name="Wang Y."/>
            <person name="McGuire P.E."/>
            <person name="Liu S."/>
            <person name="Long H."/>
            <person name="Ramasamy R.K."/>
            <person name="Rodriguez J.C."/>
            <person name="Van S.L."/>
            <person name="Yuan L."/>
            <person name="Wang Z."/>
            <person name="Xia Z."/>
            <person name="Xiao L."/>
            <person name="Anderson O.D."/>
            <person name="Ouyang S."/>
            <person name="Liang Y."/>
            <person name="Zimin A.V."/>
            <person name="Pertea G."/>
            <person name="Qi P."/>
            <person name="Bennetzen J.L."/>
            <person name="Dai X."/>
            <person name="Dawson M.W."/>
            <person name="Muller H.G."/>
            <person name="Kugler K."/>
            <person name="Rivarola-Duarte L."/>
            <person name="Spannagl M."/>
            <person name="Mayer K.F.X."/>
            <person name="Lu F.H."/>
            <person name="Bevan M.W."/>
            <person name="Leroy P."/>
            <person name="Li P."/>
            <person name="You F.M."/>
            <person name="Sun Q."/>
            <person name="Liu Z."/>
            <person name="Lyons E."/>
            <person name="Wicker T."/>
            <person name="Salzberg S.L."/>
            <person name="Devos K.M."/>
            <person name="Dvorak J."/>
        </authorList>
    </citation>
    <scope>NUCLEOTIDE SEQUENCE [LARGE SCALE GENOMIC DNA]</scope>
    <source>
        <strain evidence="16">cv. AL8/78</strain>
    </source>
</reference>
<evidence type="ECO:0000256" key="2">
    <source>
        <dbReference type="ARBA" id="ARBA00022448"/>
    </source>
</evidence>
<dbReference type="InterPro" id="IPR018422">
    <property type="entry name" value="Cation/H_exchanger_CPA1"/>
</dbReference>
<evidence type="ECO:0000313" key="16">
    <source>
        <dbReference type="EnsemblPlants" id="AET2Gv20055100.3"/>
    </source>
</evidence>
<keyword evidence="4" id="KW-0633">Potassium transport</keyword>
<organism evidence="16 17">
    <name type="scientific">Aegilops tauschii subsp. strangulata</name>
    <name type="common">Goatgrass</name>
    <dbReference type="NCBI Taxonomy" id="200361"/>
    <lineage>
        <taxon>Eukaryota</taxon>
        <taxon>Viridiplantae</taxon>
        <taxon>Streptophyta</taxon>
        <taxon>Embryophyta</taxon>
        <taxon>Tracheophyta</taxon>
        <taxon>Spermatophyta</taxon>
        <taxon>Magnoliopsida</taxon>
        <taxon>Liliopsida</taxon>
        <taxon>Poales</taxon>
        <taxon>Poaceae</taxon>
        <taxon>BOP clade</taxon>
        <taxon>Pooideae</taxon>
        <taxon>Triticodae</taxon>
        <taxon>Triticeae</taxon>
        <taxon>Triticinae</taxon>
        <taxon>Aegilops</taxon>
    </lineage>
</organism>
<dbReference type="GO" id="GO:0098719">
    <property type="term" value="P:sodium ion import across plasma membrane"/>
    <property type="evidence" value="ECO:0007669"/>
    <property type="project" value="TreeGrafter"/>
</dbReference>
<keyword evidence="10 14" id="KW-0472">Membrane</keyword>
<accession>A0A453AAV5</accession>
<reference evidence="16" key="5">
    <citation type="journal article" date="2021" name="G3 (Bethesda)">
        <title>Aegilops tauschii genome assembly Aet v5.0 features greater sequence contiguity and improved annotation.</title>
        <authorList>
            <person name="Wang L."/>
            <person name="Zhu T."/>
            <person name="Rodriguez J.C."/>
            <person name="Deal K.R."/>
            <person name="Dubcovsky J."/>
            <person name="McGuire P.E."/>
            <person name="Lux T."/>
            <person name="Spannagl M."/>
            <person name="Mayer K.F.X."/>
            <person name="Baldrich P."/>
            <person name="Meyers B.C."/>
            <person name="Huo N."/>
            <person name="Gu Y.Q."/>
            <person name="Zhou H."/>
            <person name="Devos K.M."/>
            <person name="Bennetzen J.L."/>
            <person name="Unver T."/>
            <person name="Budak H."/>
            <person name="Gulick P.J."/>
            <person name="Galiba G."/>
            <person name="Kalapos B."/>
            <person name="Nelson D.R."/>
            <person name="Li P."/>
            <person name="You F.M."/>
            <person name="Luo M.C."/>
            <person name="Dvorak J."/>
        </authorList>
    </citation>
    <scope>NUCLEOTIDE SEQUENCE [LARGE SCALE GENOMIC DNA]</scope>
    <source>
        <strain evidence="16">cv. AL8/78</strain>
    </source>
</reference>
<dbReference type="GO" id="GO:0015386">
    <property type="term" value="F:potassium:proton antiporter activity"/>
    <property type="evidence" value="ECO:0007669"/>
    <property type="project" value="TreeGrafter"/>
</dbReference>
<evidence type="ECO:0000256" key="4">
    <source>
        <dbReference type="ARBA" id="ARBA00022538"/>
    </source>
</evidence>
<reference evidence="16" key="4">
    <citation type="submission" date="2019-03" db="UniProtKB">
        <authorList>
            <consortium name="EnsemblPlants"/>
        </authorList>
    </citation>
    <scope>IDENTIFICATION</scope>
</reference>
<feature type="domain" description="Cation/H+ exchanger transmembrane" evidence="15">
    <location>
        <begin position="18"/>
        <end position="268"/>
    </location>
</feature>
<proteinExistence type="predicted"/>
<evidence type="ECO:0000256" key="13">
    <source>
        <dbReference type="ARBA" id="ARBA00047912"/>
    </source>
</evidence>
<dbReference type="Pfam" id="PF00999">
    <property type="entry name" value="Na_H_Exchanger"/>
    <property type="match status" value="1"/>
</dbReference>
<feature type="transmembrane region" description="Helical" evidence="14">
    <location>
        <begin position="103"/>
        <end position="121"/>
    </location>
</feature>
<dbReference type="Gramene" id="AET2Gv20055100.3">
    <property type="protein sequence ID" value="AET2Gv20055100.3"/>
    <property type="gene ID" value="AET2Gv20055100"/>
</dbReference>
<feature type="transmembrane region" description="Helical" evidence="14">
    <location>
        <begin position="205"/>
        <end position="223"/>
    </location>
</feature>
<keyword evidence="7 14" id="KW-1133">Transmembrane helix</keyword>
<evidence type="ECO:0000256" key="1">
    <source>
        <dbReference type="ARBA" id="ARBA00004651"/>
    </source>
</evidence>
<keyword evidence="9" id="KW-0406">Ion transport</keyword>
<keyword evidence="5 14" id="KW-0812">Transmembrane</keyword>
<keyword evidence="17" id="KW-1185">Reference proteome</keyword>
<evidence type="ECO:0000313" key="17">
    <source>
        <dbReference type="Proteomes" id="UP000015105"/>
    </source>
</evidence>
<dbReference type="PANTHER" id="PTHR10110:SF86">
    <property type="entry name" value="SODIUM_HYDROGEN EXCHANGER 7"/>
    <property type="match status" value="1"/>
</dbReference>
<evidence type="ECO:0000256" key="3">
    <source>
        <dbReference type="ARBA" id="ARBA00022475"/>
    </source>
</evidence>
<evidence type="ECO:0000259" key="15">
    <source>
        <dbReference type="Pfam" id="PF00999"/>
    </source>
</evidence>
<evidence type="ECO:0000256" key="6">
    <source>
        <dbReference type="ARBA" id="ARBA00022958"/>
    </source>
</evidence>
<keyword evidence="6" id="KW-0630">Potassium</keyword>
<evidence type="ECO:0000256" key="8">
    <source>
        <dbReference type="ARBA" id="ARBA00023053"/>
    </source>
</evidence>
<sequence>PGGSSPDDAVLFFGVSLVLGIGSRHLLRGTRVPYTAALLVLGVALGGLEYGTKHGLGKLGAGVRIWAAINPDLLLAVFLPALLFESSFSMEGHQIKKCMAQMVLLAVPGVVISTFLLGTAVKLTFPYDWNWETSFLCSGLLSATDPVAVVALLKDLGASKKLSTIIEGESLMNDGTAIVVYQLFYRMVLGRTYDAGSIIKFLSEVSFGAIALGLAFGIASVLWRSFIFNDTIIGISLTLAASYIAFFTAQDALEVSGVLAVMTLGCFMLLLHKLLLRVTTSKIYIISGRWLLTLRTHLFSY</sequence>
<dbReference type="GO" id="GO:0015385">
    <property type="term" value="F:sodium:proton antiporter activity"/>
    <property type="evidence" value="ECO:0007669"/>
    <property type="project" value="InterPro"/>
</dbReference>
<evidence type="ECO:0000256" key="10">
    <source>
        <dbReference type="ARBA" id="ARBA00023136"/>
    </source>
</evidence>
<feature type="transmembrane region" description="Helical" evidence="14">
    <location>
        <begin position="230"/>
        <end position="249"/>
    </location>
</feature>
<keyword evidence="8" id="KW-0915">Sodium</keyword>
<dbReference type="PANTHER" id="PTHR10110">
    <property type="entry name" value="SODIUM/HYDROGEN EXCHANGER"/>
    <property type="match status" value="1"/>
</dbReference>
<reference evidence="17" key="2">
    <citation type="journal article" date="2017" name="Nat. Plants">
        <title>The Aegilops tauschii genome reveals multiple impacts of transposons.</title>
        <authorList>
            <person name="Zhao G."/>
            <person name="Zou C."/>
            <person name="Li K."/>
            <person name="Wang K."/>
            <person name="Li T."/>
            <person name="Gao L."/>
            <person name="Zhang X."/>
            <person name="Wang H."/>
            <person name="Yang Z."/>
            <person name="Liu X."/>
            <person name="Jiang W."/>
            <person name="Mao L."/>
            <person name="Kong X."/>
            <person name="Jiao Y."/>
            <person name="Jia J."/>
        </authorList>
    </citation>
    <scope>NUCLEOTIDE SEQUENCE [LARGE SCALE GENOMIC DNA]</scope>
    <source>
        <strain evidence="17">cv. AL8/78</strain>
    </source>
</reference>
<protein>
    <recommendedName>
        <fullName evidence="15">Cation/H+ exchanger transmembrane domain-containing protein</fullName>
    </recommendedName>
</protein>
<evidence type="ECO:0000256" key="7">
    <source>
        <dbReference type="ARBA" id="ARBA00022989"/>
    </source>
</evidence>
<dbReference type="Proteomes" id="UP000015105">
    <property type="component" value="Chromosome 2D"/>
</dbReference>
<keyword evidence="2" id="KW-0813">Transport</keyword>
<comment type="catalytic activity">
    <reaction evidence="13">
        <text>K(+)(in) + H(+)(out) = K(+)(out) + H(+)(in)</text>
        <dbReference type="Rhea" id="RHEA:29467"/>
        <dbReference type="ChEBI" id="CHEBI:15378"/>
        <dbReference type="ChEBI" id="CHEBI:29103"/>
    </reaction>
</comment>
<dbReference type="GO" id="GO:0009941">
    <property type="term" value="C:chloroplast envelope"/>
    <property type="evidence" value="ECO:0007669"/>
    <property type="project" value="TreeGrafter"/>
</dbReference>
<evidence type="ECO:0000256" key="9">
    <source>
        <dbReference type="ARBA" id="ARBA00023065"/>
    </source>
</evidence>
<evidence type="ECO:0000256" key="5">
    <source>
        <dbReference type="ARBA" id="ARBA00022692"/>
    </source>
</evidence>
<dbReference type="InterPro" id="IPR006153">
    <property type="entry name" value="Cation/H_exchanger_TM"/>
</dbReference>
<dbReference type="EnsemblPlants" id="AET2Gv20055100.3">
    <property type="protein sequence ID" value="AET2Gv20055100.3"/>
    <property type="gene ID" value="AET2Gv20055100"/>
</dbReference>
<comment type="subcellular location">
    <subcellularLocation>
        <location evidence="1">Cell membrane</location>
        <topology evidence="1">Multi-pass membrane protein</topology>
    </subcellularLocation>
</comment>
<dbReference type="GO" id="GO:0051453">
    <property type="term" value="P:regulation of intracellular pH"/>
    <property type="evidence" value="ECO:0007669"/>
    <property type="project" value="TreeGrafter"/>
</dbReference>
<dbReference type="Gene3D" id="6.10.140.1330">
    <property type="match status" value="1"/>
</dbReference>
<feature type="transmembrane region" description="Helical" evidence="14">
    <location>
        <begin position="255"/>
        <end position="276"/>
    </location>
</feature>
<evidence type="ECO:0000256" key="12">
    <source>
        <dbReference type="ARBA" id="ARBA00047524"/>
    </source>
</evidence>
<evidence type="ECO:0000256" key="11">
    <source>
        <dbReference type="ARBA" id="ARBA00023201"/>
    </source>
</evidence>
<evidence type="ECO:0000256" key="14">
    <source>
        <dbReference type="SAM" id="Phobius"/>
    </source>
</evidence>